<feature type="domain" description="DUF305" evidence="2">
    <location>
        <begin position="84"/>
        <end position="131"/>
    </location>
</feature>
<keyword evidence="1" id="KW-0472">Membrane</keyword>
<feature type="transmembrane region" description="Helical" evidence="1">
    <location>
        <begin position="37"/>
        <end position="56"/>
    </location>
</feature>
<sequence>MNHDLMMTIAMFLAGIFSTMNIWANSWSDIRLSLNDMYMIGLMIGWMFFFMGILMLQWKKALMGLLIAGLILAAIRTQFLVDQTQFLLQMIPHHSMGIFLSRKLEQKPNTIPKLLNNIVHVQENEIEYMKKKLKEA</sequence>
<dbReference type="Gene3D" id="1.20.1260.10">
    <property type="match status" value="1"/>
</dbReference>
<dbReference type="Pfam" id="PF03713">
    <property type="entry name" value="DUF305"/>
    <property type="match status" value="1"/>
</dbReference>
<feature type="transmembrane region" description="Helical" evidence="1">
    <location>
        <begin position="62"/>
        <end position="81"/>
    </location>
</feature>
<proteinExistence type="predicted"/>
<dbReference type="AlphaFoldDB" id="A0A6C0K3A2"/>
<reference evidence="3" key="1">
    <citation type="journal article" date="2020" name="Nature">
        <title>Giant virus diversity and host interactions through global metagenomics.</title>
        <authorList>
            <person name="Schulz F."/>
            <person name="Roux S."/>
            <person name="Paez-Espino D."/>
            <person name="Jungbluth S."/>
            <person name="Walsh D.A."/>
            <person name="Denef V.J."/>
            <person name="McMahon K.D."/>
            <person name="Konstantinidis K.T."/>
            <person name="Eloe-Fadrosh E.A."/>
            <person name="Kyrpides N.C."/>
            <person name="Woyke T."/>
        </authorList>
    </citation>
    <scope>NUCLEOTIDE SEQUENCE</scope>
    <source>
        <strain evidence="3">GVMAG-S-1101169-75</strain>
    </source>
</reference>
<evidence type="ECO:0000256" key="1">
    <source>
        <dbReference type="SAM" id="Phobius"/>
    </source>
</evidence>
<feature type="transmembrane region" description="Helical" evidence="1">
    <location>
        <begin position="6"/>
        <end position="25"/>
    </location>
</feature>
<keyword evidence="1" id="KW-0812">Transmembrane</keyword>
<accession>A0A6C0K3A2</accession>
<protein>
    <recommendedName>
        <fullName evidence="2">DUF305 domain-containing protein</fullName>
    </recommendedName>
</protein>
<name>A0A6C0K3A2_9ZZZZ</name>
<organism evidence="3">
    <name type="scientific">viral metagenome</name>
    <dbReference type="NCBI Taxonomy" id="1070528"/>
    <lineage>
        <taxon>unclassified sequences</taxon>
        <taxon>metagenomes</taxon>
        <taxon>organismal metagenomes</taxon>
    </lineage>
</organism>
<dbReference type="EMBL" id="MN740787">
    <property type="protein sequence ID" value="QHU11621.1"/>
    <property type="molecule type" value="Genomic_DNA"/>
</dbReference>
<dbReference type="InterPro" id="IPR005183">
    <property type="entry name" value="DUF305_CopM-like"/>
</dbReference>
<keyword evidence="1" id="KW-1133">Transmembrane helix</keyword>
<dbReference type="InterPro" id="IPR012347">
    <property type="entry name" value="Ferritin-like"/>
</dbReference>
<evidence type="ECO:0000313" key="3">
    <source>
        <dbReference type="EMBL" id="QHU11621.1"/>
    </source>
</evidence>
<evidence type="ECO:0000259" key="2">
    <source>
        <dbReference type="Pfam" id="PF03713"/>
    </source>
</evidence>